<dbReference type="InterPro" id="IPR009061">
    <property type="entry name" value="DNA-bd_dom_put_sf"/>
</dbReference>
<organism evidence="2 3">
    <name type="scientific">Pseudonocardia kongjuensis</name>
    <dbReference type="NCBI Taxonomy" id="102227"/>
    <lineage>
        <taxon>Bacteria</taxon>
        <taxon>Bacillati</taxon>
        <taxon>Actinomycetota</taxon>
        <taxon>Actinomycetes</taxon>
        <taxon>Pseudonocardiales</taxon>
        <taxon>Pseudonocardiaceae</taxon>
        <taxon>Pseudonocardia</taxon>
    </lineage>
</organism>
<keyword evidence="3" id="KW-1185">Reference proteome</keyword>
<sequence length="74" mass="8059">MRAMPGNTGYSDDAVVTGRVAAEIAGVHHNTLYRWIRRGVVPATRTPGGELRIRVGDVRPEKLNQPVEPQSIPA</sequence>
<dbReference type="EMBL" id="BAAAJK010000053">
    <property type="protein sequence ID" value="GAA1401789.1"/>
    <property type="molecule type" value="Genomic_DNA"/>
</dbReference>
<dbReference type="Proteomes" id="UP001501414">
    <property type="component" value="Unassembled WGS sequence"/>
</dbReference>
<dbReference type="SUPFAM" id="SSF46955">
    <property type="entry name" value="Putative DNA-binding domain"/>
    <property type="match status" value="1"/>
</dbReference>
<dbReference type="InterPro" id="IPR041657">
    <property type="entry name" value="HTH_17"/>
</dbReference>
<name>A0ABP4J2X5_9PSEU</name>
<gene>
    <name evidence="2" type="ORF">GCM10009613_60680</name>
</gene>
<dbReference type="InterPro" id="IPR010093">
    <property type="entry name" value="SinI_DNA-bd"/>
</dbReference>
<evidence type="ECO:0000259" key="1">
    <source>
        <dbReference type="Pfam" id="PF12728"/>
    </source>
</evidence>
<protein>
    <recommendedName>
        <fullName evidence="1">Helix-turn-helix domain-containing protein</fullName>
    </recommendedName>
</protein>
<dbReference type="Pfam" id="PF12728">
    <property type="entry name" value="HTH_17"/>
    <property type="match status" value="1"/>
</dbReference>
<dbReference type="NCBIfam" id="TIGR01764">
    <property type="entry name" value="excise"/>
    <property type="match status" value="1"/>
</dbReference>
<accession>A0ABP4J2X5</accession>
<comment type="caution">
    <text evidence="2">The sequence shown here is derived from an EMBL/GenBank/DDBJ whole genome shotgun (WGS) entry which is preliminary data.</text>
</comment>
<evidence type="ECO:0000313" key="3">
    <source>
        <dbReference type="Proteomes" id="UP001501414"/>
    </source>
</evidence>
<feature type="domain" description="Helix-turn-helix" evidence="1">
    <location>
        <begin position="21"/>
        <end position="58"/>
    </location>
</feature>
<dbReference type="Gene3D" id="1.10.1660.10">
    <property type="match status" value="1"/>
</dbReference>
<reference evidence="3" key="1">
    <citation type="journal article" date="2019" name="Int. J. Syst. Evol. Microbiol.">
        <title>The Global Catalogue of Microorganisms (GCM) 10K type strain sequencing project: providing services to taxonomists for standard genome sequencing and annotation.</title>
        <authorList>
            <consortium name="The Broad Institute Genomics Platform"/>
            <consortium name="The Broad Institute Genome Sequencing Center for Infectious Disease"/>
            <person name="Wu L."/>
            <person name="Ma J."/>
        </authorList>
    </citation>
    <scope>NUCLEOTIDE SEQUENCE [LARGE SCALE GENOMIC DNA]</scope>
    <source>
        <strain evidence="3">JCM 11896</strain>
    </source>
</reference>
<evidence type="ECO:0000313" key="2">
    <source>
        <dbReference type="EMBL" id="GAA1401789.1"/>
    </source>
</evidence>
<proteinExistence type="predicted"/>